<sequence length="126" mass="14414">FFFFFFFRQSLTLSPRLECNVAISAHCNLCHPRSRNSPTSASRVAGITDVHHHAQLIFFVFLVETEFHYVGKAGRPRREDHLKSGVDKLFLIAPVYALLQWPSTQYTQDSCSVSETLSKLRLPQNS</sequence>
<keyword evidence="2" id="KW-1185">Reference proteome</keyword>
<evidence type="ECO:0000313" key="1">
    <source>
        <dbReference type="Ensembl" id="ENSMFAP00000047955.1"/>
    </source>
</evidence>
<dbReference type="AlphaFoldDB" id="A0A7N9CBP7"/>
<accession>A0A7N9CBP7</accession>
<protein>
    <submittedName>
        <fullName evidence="1">Uncharacterized protein</fullName>
    </submittedName>
</protein>
<dbReference type="PANTHER" id="PTHR12138:SF162">
    <property type="entry name" value="CHROMOSOME UNDETERMINED SCAFFOLD_275, WHOLE GENOME SHOTGUN SEQUENCE"/>
    <property type="match status" value="1"/>
</dbReference>
<dbReference type="Proteomes" id="UP000233100">
    <property type="component" value="Chromosome 9"/>
</dbReference>
<dbReference type="GeneTree" id="ENSGT01150000286943"/>
<evidence type="ECO:0000313" key="2">
    <source>
        <dbReference type="Proteomes" id="UP000233100"/>
    </source>
</evidence>
<name>A0A7N9CBP7_MACFA</name>
<reference evidence="1" key="3">
    <citation type="submission" date="2025-09" db="UniProtKB">
        <authorList>
            <consortium name="Ensembl"/>
        </authorList>
    </citation>
    <scope>IDENTIFICATION</scope>
</reference>
<dbReference type="PANTHER" id="PTHR12138">
    <property type="entry name" value="PRIMATE-EXPANDED PROTEIN FAMILY"/>
    <property type="match status" value="1"/>
</dbReference>
<organism evidence="1 2">
    <name type="scientific">Macaca fascicularis</name>
    <name type="common">Crab-eating macaque</name>
    <name type="synonym">Cynomolgus monkey</name>
    <dbReference type="NCBI Taxonomy" id="9541"/>
    <lineage>
        <taxon>Eukaryota</taxon>
        <taxon>Metazoa</taxon>
        <taxon>Chordata</taxon>
        <taxon>Craniata</taxon>
        <taxon>Vertebrata</taxon>
        <taxon>Euteleostomi</taxon>
        <taxon>Mammalia</taxon>
        <taxon>Eutheria</taxon>
        <taxon>Euarchontoglires</taxon>
        <taxon>Primates</taxon>
        <taxon>Haplorrhini</taxon>
        <taxon>Catarrhini</taxon>
        <taxon>Cercopithecidae</taxon>
        <taxon>Cercopithecinae</taxon>
        <taxon>Macaca</taxon>
    </lineage>
</organism>
<reference evidence="1 2" key="1">
    <citation type="submission" date="2013-03" db="EMBL/GenBank/DDBJ databases">
        <authorList>
            <person name="Warren W."/>
            <person name="Wilson R.K."/>
        </authorList>
    </citation>
    <scope>NUCLEOTIDE SEQUENCE</scope>
</reference>
<proteinExistence type="predicted"/>
<dbReference type="Ensembl" id="ENSMFAT00000085310.1">
    <property type="protein sequence ID" value="ENSMFAP00000047955.1"/>
    <property type="gene ID" value="ENSMFAG00000065740.1"/>
</dbReference>
<reference evidence="1" key="2">
    <citation type="submission" date="2025-08" db="UniProtKB">
        <authorList>
            <consortium name="Ensembl"/>
        </authorList>
    </citation>
    <scope>IDENTIFICATION</scope>
</reference>